<organism evidence="3 4">
    <name type="scientific">Ciona intestinalis</name>
    <name type="common">Transparent sea squirt</name>
    <name type="synonym">Ascidia intestinalis</name>
    <dbReference type="NCBI Taxonomy" id="7719"/>
    <lineage>
        <taxon>Eukaryota</taxon>
        <taxon>Metazoa</taxon>
        <taxon>Chordata</taxon>
        <taxon>Tunicata</taxon>
        <taxon>Ascidiacea</taxon>
        <taxon>Phlebobranchia</taxon>
        <taxon>Cionidae</taxon>
        <taxon>Ciona</taxon>
    </lineage>
</organism>
<sequence length="137" mass="15481">MDGRENEEVRRRFSEDPGCSENNGKLPSNQEDRLYAGIRGHESYILFHFFTMFGVCFLIGVAIIHLSLCMNANTAPVSIFSMVLNEKGKTQENTESYSELYAKEKPLWHAFENPFLLAPSHAENVTANVTGVFAKFL</sequence>
<evidence type="ECO:0000256" key="1">
    <source>
        <dbReference type="SAM" id="MobiDB-lite"/>
    </source>
</evidence>
<dbReference type="RefSeq" id="XP_002127823.1">
    <property type="nucleotide sequence ID" value="XM_002127787.4"/>
</dbReference>
<keyword evidence="4" id="KW-1185">Reference proteome</keyword>
<gene>
    <name evidence="3" type="primary">LOC100186744</name>
</gene>
<evidence type="ECO:0000256" key="2">
    <source>
        <dbReference type="SAM" id="Phobius"/>
    </source>
</evidence>
<reference evidence="4" key="1">
    <citation type="journal article" date="2002" name="Science">
        <title>The draft genome of Ciona intestinalis: insights into chordate and vertebrate origins.</title>
        <authorList>
            <person name="Dehal P."/>
            <person name="Satou Y."/>
            <person name="Campbell R.K."/>
            <person name="Chapman J."/>
            <person name="Degnan B."/>
            <person name="De Tomaso A."/>
            <person name="Davidson B."/>
            <person name="Di Gregorio A."/>
            <person name="Gelpke M."/>
            <person name="Goodstein D.M."/>
            <person name="Harafuji N."/>
            <person name="Hastings K.E."/>
            <person name="Ho I."/>
            <person name="Hotta K."/>
            <person name="Huang W."/>
            <person name="Kawashima T."/>
            <person name="Lemaire P."/>
            <person name="Martinez D."/>
            <person name="Meinertzhagen I.A."/>
            <person name="Necula S."/>
            <person name="Nonaka M."/>
            <person name="Putnam N."/>
            <person name="Rash S."/>
            <person name="Saiga H."/>
            <person name="Satake M."/>
            <person name="Terry A."/>
            <person name="Yamada L."/>
            <person name="Wang H.G."/>
            <person name="Awazu S."/>
            <person name="Azumi K."/>
            <person name="Boore J."/>
            <person name="Branno M."/>
            <person name="Chin-Bow S."/>
            <person name="DeSantis R."/>
            <person name="Doyle S."/>
            <person name="Francino P."/>
            <person name="Keys D.N."/>
            <person name="Haga S."/>
            <person name="Hayashi H."/>
            <person name="Hino K."/>
            <person name="Imai K.S."/>
            <person name="Inaba K."/>
            <person name="Kano S."/>
            <person name="Kobayashi K."/>
            <person name="Kobayashi M."/>
            <person name="Lee B.I."/>
            <person name="Makabe K.W."/>
            <person name="Manohar C."/>
            <person name="Matassi G."/>
            <person name="Medina M."/>
            <person name="Mochizuki Y."/>
            <person name="Mount S."/>
            <person name="Morishita T."/>
            <person name="Miura S."/>
            <person name="Nakayama A."/>
            <person name="Nishizaka S."/>
            <person name="Nomoto H."/>
            <person name="Ohta F."/>
            <person name="Oishi K."/>
            <person name="Rigoutsos I."/>
            <person name="Sano M."/>
            <person name="Sasaki A."/>
            <person name="Sasakura Y."/>
            <person name="Shoguchi E."/>
            <person name="Shin-i T."/>
            <person name="Spagnuolo A."/>
            <person name="Stainier D."/>
            <person name="Suzuki M.M."/>
            <person name="Tassy O."/>
            <person name="Takatori N."/>
            <person name="Tokuoka M."/>
            <person name="Yagi K."/>
            <person name="Yoshizaki F."/>
            <person name="Wada S."/>
            <person name="Zhang C."/>
            <person name="Hyatt P.D."/>
            <person name="Larimer F."/>
            <person name="Detter C."/>
            <person name="Doggett N."/>
            <person name="Glavina T."/>
            <person name="Hawkins T."/>
            <person name="Richardson P."/>
            <person name="Lucas S."/>
            <person name="Kohara Y."/>
            <person name="Levine M."/>
            <person name="Satoh N."/>
            <person name="Rokhsar D.S."/>
        </authorList>
    </citation>
    <scope>NUCLEOTIDE SEQUENCE [LARGE SCALE GENOMIC DNA]</scope>
</reference>
<accession>H2XUA7</accession>
<reference evidence="3" key="2">
    <citation type="submission" date="2025-08" db="UniProtKB">
        <authorList>
            <consortium name="Ensembl"/>
        </authorList>
    </citation>
    <scope>IDENTIFICATION</scope>
</reference>
<feature type="transmembrane region" description="Helical" evidence="2">
    <location>
        <begin position="44"/>
        <end position="68"/>
    </location>
</feature>
<dbReference type="Ensembl" id="ENSCINT00000036915.1">
    <property type="protein sequence ID" value="ENSCINP00000033241.1"/>
    <property type="gene ID" value="ENSCING00000024269.1"/>
</dbReference>
<dbReference type="HOGENOM" id="CLU_1895447_0_0_1"/>
<dbReference type="InParanoid" id="H2XUA7"/>
<feature type="region of interest" description="Disordered" evidence="1">
    <location>
        <begin position="1"/>
        <end position="26"/>
    </location>
</feature>
<dbReference type="KEGG" id="cin:100186744"/>
<dbReference type="GeneTree" id="ENSGT00660000097295"/>
<keyword evidence="2" id="KW-0472">Membrane</keyword>
<proteinExistence type="predicted"/>
<accession>A0A1W2WFS0</accession>
<dbReference type="GeneID" id="100186744"/>
<evidence type="ECO:0000313" key="4">
    <source>
        <dbReference type="Proteomes" id="UP000008144"/>
    </source>
</evidence>
<dbReference type="Proteomes" id="UP000008144">
    <property type="component" value="Unassembled WGS sequence"/>
</dbReference>
<keyword evidence="2" id="KW-0812">Transmembrane</keyword>
<dbReference type="AlphaFoldDB" id="H2XUA7"/>
<dbReference type="OMA" id="WHAFENP"/>
<reference evidence="3" key="3">
    <citation type="submission" date="2025-09" db="UniProtKB">
        <authorList>
            <consortium name="Ensembl"/>
        </authorList>
    </citation>
    <scope>IDENTIFICATION</scope>
</reference>
<feature type="compositionally biased region" description="Basic and acidic residues" evidence="1">
    <location>
        <begin position="1"/>
        <end position="15"/>
    </location>
</feature>
<name>H2XUA7_CIOIN</name>
<keyword evidence="2" id="KW-1133">Transmembrane helix</keyword>
<evidence type="ECO:0000313" key="3">
    <source>
        <dbReference type="Ensembl" id="ENSCINP00000033241.1"/>
    </source>
</evidence>
<protein>
    <submittedName>
        <fullName evidence="3">Uncharacterized LOC100186744</fullName>
    </submittedName>
</protein>